<dbReference type="Proteomes" id="UP001499909">
    <property type="component" value="Unassembled WGS sequence"/>
</dbReference>
<evidence type="ECO:0000313" key="3">
    <source>
        <dbReference type="EMBL" id="GAA3919044.1"/>
    </source>
</evidence>
<evidence type="ECO:0000259" key="2">
    <source>
        <dbReference type="Pfam" id="PF14730"/>
    </source>
</evidence>
<keyword evidence="1" id="KW-0732">Signal</keyword>
<evidence type="ECO:0000313" key="4">
    <source>
        <dbReference type="Proteomes" id="UP001499909"/>
    </source>
</evidence>
<dbReference type="EMBL" id="BAABDH010000003">
    <property type="protein sequence ID" value="GAA3919044.1"/>
    <property type="molecule type" value="Genomic_DNA"/>
</dbReference>
<gene>
    <name evidence="3" type="ORF">GCM10022406_01980</name>
</gene>
<proteinExistence type="predicted"/>
<sequence>MKKVLLGFVFASLLLAAPVARAQDAASATIEYSEQVPADDQGRDALYRRALDWTENHFAYGPTTELKFDPATGSVRVTGTGKVKPVTPAGKEQVQVVRFTFTFRATDTGYTYSVSSFKMVPDPKKPDEVVQMADYLTQLSLEKASSRTFNERRVTAQANALASEVAMSFRSYMNSIPAGAEGTVGLPATDKD</sequence>
<name>A0ABP7MAN6_9BACT</name>
<feature type="domain" description="DUF4468" evidence="2">
    <location>
        <begin position="32"/>
        <end position="118"/>
    </location>
</feature>
<organism evidence="3 4">
    <name type="scientific">Hymenobacter algoricola</name>
    <dbReference type="NCBI Taxonomy" id="486267"/>
    <lineage>
        <taxon>Bacteria</taxon>
        <taxon>Pseudomonadati</taxon>
        <taxon>Bacteroidota</taxon>
        <taxon>Cytophagia</taxon>
        <taxon>Cytophagales</taxon>
        <taxon>Hymenobacteraceae</taxon>
        <taxon>Hymenobacter</taxon>
    </lineage>
</organism>
<dbReference type="Pfam" id="PF14730">
    <property type="entry name" value="DUF4468"/>
    <property type="match status" value="1"/>
</dbReference>
<feature type="chain" id="PRO_5045195965" description="DUF4468 domain-containing protein" evidence="1">
    <location>
        <begin position="23"/>
        <end position="192"/>
    </location>
</feature>
<comment type="caution">
    <text evidence="3">The sequence shown here is derived from an EMBL/GenBank/DDBJ whole genome shotgun (WGS) entry which is preliminary data.</text>
</comment>
<evidence type="ECO:0000256" key="1">
    <source>
        <dbReference type="SAM" id="SignalP"/>
    </source>
</evidence>
<reference evidence="4" key="1">
    <citation type="journal article" date="2019" name="Int. J. Syst. Evol. Microbiol.">
        <title>The Global Catalogue of Microorganisms (GCM) 10K type strain sequencing project: providing services to taxonomists for standard genome sequencing and annotation.</title>
        <authorList>
            <consortium name="The Broad Institute Genomics Platform"/>
            <consortium name="The Broad Institute Genome Sequencing Center for Infectious Disease"/>
            <person name="Wu L."/>
            <person name="Ma J."/>
        </authorList>
    </citation>
    <scope>NUCLEOTIDE SEQUENCE [LARGE SCALE GENOMIC DNA]</scope>
    <source>
        <strain evidence="4">JCM 17214</strain>
    </source>
</reference>
<protein>
    <recommendedName>
        <fullName evidence="2">DUF4468 domain-containing protein</fullName>
    </recommendedName>
</protein>
<accession>A0ABP7MAN6</accession>
<feature type="signal peptide" evidence="1">
    <location>
        <begin position="1"/>
        <end position="22"/>
    </location>
</feature>
<dbReference type="RefSeq" id="WP_345108765.1">
    <property type="nucleotide sequence ID" value="NZ_BAABDH010000003.1"/>
</dbReference>
<dbReference type="Gene3D" id="3.30.530.80">
    <property type="match status" value="1"/>
</dbReference>
<dbReference type="InterPro" id="IPR027823">
    <property type="entry name" value="DUF4468"/>
</dbReference>
<keyword evidence="4" id="KW-1185">Reference proteome</keyword>